<dbReference type="Proteomes" id="UP000604273">
    <property type="component" value="Unassembled WGS sequence"/>
</dbReference>
<evidence type="ECO:0000256" key="1">
    <source>
        <dbReference type="SAM" id="MobiDB-lite"/>
    </source>
</evidence>
<reference evidence="2" key="2">
    <citation type="submission" date="2020-05" db="EMBL/GenBank/DDBJ databases">
        <authorList>
            <person name="Kim H.-S."/>
            <person name="Proctor R.H."/>
            <person name="Brown D.W."/>
        </authorList>
    </citation>
    <scope>NUCLEOTIDE SEQUENCE</scope>
    <source>
        <strain evidence="2">NRRL 45417</strain>
    </source>
</reference>
<name>A0A8H4WPC8_9HYPO</name>
<evidence type="ECO:0000313" key="2">
    <source>
        <dbReference type="EMBL" id="KAF4944944.1"/>
    </source>
</evidence>
<feature type="compositionally biased region" description="Basic residues" evidence="1">
    <location>
        <begin position="14"/>
        <end position="28"/>
    </location>
</feature>
<feature type="region of interest" description="Disordered" evidence="1">
    <location>
        <begin position="1"/>
        <end position="43"/>
    </location>
</feature>
<dbReference type="AlphaFoldDB" id="A0A8H4WPC8"/>
<sequence length="281" mass="31025">MAGAPSLVRGRLLQAKRTRRYRKRRKARKDNITANHQGEPLSHDVGSVAENELLEPEIDSFPDAEEIEDNGIFACDNFSISIQEVDDSTIGTIEPDPYYEEEILDIDSAKEGEDQRQPQSPQIYAEGSANLDNDDTNTDVEYTVQKLIQQFLAGIHGCSIRSHRESLTAHIEVEGPDNHHGLDRLVPNDVPHTLDKEYILAPETDDDTTELTTDQWQAIFTGSTTQDSDGKPKQACLHVEQPPRTPPGVSSSTHGAASDRAAKASDNAIESLVLEEMEIGV</sequence>
<organism evidence="2 3">
    <name type="scientific">Fusarium gaditjirri</name>
    <dbReference type="NCBI Taxonomy" id="282569"/>
    <lineage>
        <taxon>Eukaryota</taxon>
        <taxon>Fungi</taxon>
        <taxon>Dikarya</taxon>
        <taxon>Ascomycota</taxon>
        <taxon>Pezizomycotina</taxon>
        <taxon>Sordariomycetes</taxon>
        <taxon>Hypocreomycetidae</taxon>
        <taxon>Hypocreales</taxon>
        <taxon>Nectriaceae</taxon>
        <taxon>Fusarium</taxon>
        <taxon>Fusarium nisikadoi species complex</taxon>
    </lineage>
</organism>
<proteinExistence type="predicted"/>
<keyword evidence="3" id="KW-1185">Reference proteome</keyword>
<dbReference type="OrthoDB" id="5084141at2759"/>
<comment type="caution">
    <text evidence="2">The sequence shown here is derived from an EMBL/GenBank/DDBJ whole genome shotgun (WGS) entry which is preliminary data.</text>
</comment>
<evidence type="ECO:0000313" key="3">
    <source>
        <dbReference type="Proteomes" id="UP000604273"/>
    </source>
</evidence>
<accession>A0A8H4WPC8</accession>
<dbReference type="EMBL" id="JABFAI010000390">
    <property type="protein sequence ID" value="KAF4944944.1"/>
    <property type="molecule type" value="Genomic_DNA"/>
</dbReference>
<reference evidence="2" key="1">
    <citation type="journal article" date="2020" name="BMC Genomics">
        <title>Correction to: Identification and distribution of gene clusters required for synthesis of sphingolipid metabolism inhibitors in diverse species of the filamentous fungus Fusarium.</title>
        <authorList>
            <person name="Kim H.S."/>
            <person name="Lohmar J.M."/>
            <person name="Busman M."/>
            <person name="Brown D.W."/>
            <person name="Naumann T.A."/>
            <person name="Divon H.H."/>
            <person name="Lysoe E."/>
            <person name="Uhlig S."/>
            <person name="Proctor R.H."/>
        </authorList>
    </citation>
    <scope>NUCLEOTIDE SEQUENCE</scope>
    <source>
        <strain evidence="2">NRRL 45417</strain>
    </source>
</reference>
<feature type="region of interest" description="Disordered" evidence="1">
    <location>
        <begin position="222"/>
        <end position="264"/>
    </location>
</feature>
<gene>
    <name evidence="2" type="ORF">FGADI_12326</name>
</gene>
<protein>
    <submittedName>
        <fullName evidence="2">Uncharacterized protein</fullName>
    </submittedName>
</protein>
<feature type="region of interest" description="Disordered" evidence="1">
    <location>
        <begin position="110"/>
        <end position="135"/>
    </location>
</feature>